<keyword evidence="2" id="KW-0472">Membrane</keyword>
<dbReference type="AlphaFoldDB" id="A0AAF0FGA5"/>
<feature type="domain" description="ABC1 atypical kinase-like" evidence="3">
    <location>
        <begin position="319"/>
        <end position="468"/>
    </location>
</feature>
<comment type="similarity">
    <text evidence="1">Belongs to the protein kinase superfamily. ADCK protein kinase family.</text>
</comment>
<dbReference type="GO" id="GO:0005739">
    <property type="term" value="C:mitochondrion"/>
    <property type="evidence" value="ECO:0007669"/>
    <property type="project" value="TreeGrafter"/>
</dbReference>
<dbReference type="CDD" id="cd13971">
    <property type="entry name" value="ADCK2-like"/>
    <property type="match status" value="1"/>
</dbReference>
<dbReference type="InterPro" id="IPR044095">
    <property type="entry name" value="ADCK2_dom"/>
</dbReference>
<feature type="transmembrane region" description="Helical" evidence="2">
    <location>
        <begin position="142"/>
        <end position="161"/>
    </location>
</feature>
<dbReference type="PANTHER" id="PTHR45890:SF1">
    <property type="entry name" value="AARF DOMAIN CONTAINING KINASE 2"/>
    <property type="match status" value="1"/>
</dbReference>
<dbReference type="InterPro" id="IPR004147">
    <property type="entry name" value="ABC1_dom"/>
</dbReference>
<evidence type="ECO:0000256" key="2">
    <source>
        <dbReference type="SAM" id="Phobius"/>
    </source>
</evidence>
<feature type="domain" description="ABC1 atypical kinase-like" evidence="3">
    <location>
        <begin position="224"/>
        <end position="276"/>
    </location>
</feature>
<evidence type="ECO:0000313" key="4">
    <source>
        <dbReference type="EMBL" id="WFD44002.1"/>
    </source>
</evidence>
<dbReference type="InterPro" id="IPR052402">
    <property type="entry name" value="ADCK_kinase"/>
</dbReference>
<name>A0AAF0FGA5_9BASI</name>
<evidence type="ECO:0000313" key="5">
    <source>
        <dbReference type="Proteomes" id="UP001214628"/>
    </source>
</evidence>
<sequence length="740" mass="83650">MSLVRPLAYRLRLGCGTKQAIPNILVHSGKHVIPAFRAITTTTATTASTGHRSSRFSSSFKWGALGFGASAITLAALKSNVFGEEAKSNAPTLIPAAPPTEEEMAKLMEEDNESSRPHSMVGKVGLFLYNYLIEPLFVFRRFIVLALLFGPVILSIPLLFLGPSVTTKTSSGEVIQGERRGALWWYSFLVAQMGRAGPTFVKLGQWAGSRRDLFPDALCDKFAKLHSNNDPHSFRYTKKVLEHAFQKPFDEIFESFEHKPVGVGAVGQVYKAVVRSELLPASYFEAKHQQESQMPEAAQRIGEELALMYEHDEARRPTAAVAIKVLHPNVRRTIRHDIRIMRFFANLITTLPGMEWISLPEEVQQFSTLMFSQLDLRHEANNLARFERNFAKRNSAISFPRPLLEFCSKDVLVEELIEAVPLKYFLEMGGLDYDERIADLGLDAFLQNMLLIDNFTHADLHPGNIMVSFYRPTTQTILSNLLSRCLASFDPDYRLSANYKTGIIPDRMIVQELLAKKNDKRAWHKQLQEMEDEGYQAELVFLDAGLISELSATNLRNFMDLFAAIASFDGGLAGKLMVERCRSPQLVTNKKGFEQTMDRIVSGVKDNTFNLANLQIGDVLSETLKAVREYHVKMEPDFVDTVLSILILEGIGRRLDPDLDVSQNMLIQLFKSAIPILRKLGHRMSGDESQLDNLRKHVDWKSVLPMIKLWFYVETRSMLMGLTNSPERVDAFMRYGWLSE</sequence>
<accession>A0AAF0FGA5</accession>
<protein>
    <recommendedName>
        <fullName evidence="3">ABC1 atypical kinase-like domain-containing protein</fullName>
    </recommendedName>
</protein>
<gene>
    <name evidence="4" type="ORF">MPSI1_002667</name>
</gene>
<dbReference type="EMBL" id="CP118377">
    <property type="protein sequence ID" value="WFD44002.1"/>
    <property type="molecule type" value="Genomic_DNA"/>
</dbReference>
<reference evidence="4" key="1">
    <citation type="submission" date="2023-02" db="EMBL/GenBank/DDBJ databases">
        <title>Mating type loci evolution in Malassezia.</title>
        <authorList>
            <person name="Coelho M.A."/>
        </authorList>
    </citation>
    <scope>NUCLEOTIDE SEQUENCE</scope>
    <source>
        <strain evidence="4">CBS 14136</strain>
    </source>
</reference>
<evidence type="ECO:0000259" key="3">
    <source>
        <dbReference type="Pfam" id="PF03109"/>
    </source>
</evidence>
<keyword evidence="2" id="KW-0812">Transmembrane</keyword>
<keyword evidence="5" id="KW-1185">Reference proteome</keyword>
<dbReference type="Proteomes" id="UP001214628">
    <property type="component" value="Chromosome 3"/>
</dbReference>
<dbReference type="PANTHER" id="PTHR45890">
    <property type="entry name" value="AARF DOMAIN CONTAINING KINASE 2 (PREDICTED)"/>
    <property type="match status" value="1"/>
</dbReference>
<dbReference type="SUPFAM" id="SSF56112">
    <property type="entry name" value="Protein kinase-like (PK-like)"/>
    <property type="match status" value="1"/>
</dbReference>
<evidence type="ECO:0000256" key="1">
    <source>
        <dbReference type="ARBA" id="ARBA00009670"/>
    </source>
</evidence>
<keyword evidence="2" id="KW-1133">Transmembrane helix</keyword>
<proteinExistence type="inferred from homology"/>
<dbReference type="Pfam" id="PF03109">
    <property type="entry name" value="ABC1"/>
    <property type="match status" value="2"/>
</dbReference>
<dbReference type="InterPro" id="IPR011009">
    <property type="entry name" value="Kinase-like_dom_sf"/>
</dbReference>
<organism evidence="4 5">
    <name type="scientific">Malassezia psittaci</name>
    <dbReference type="NCBI Taxonomy" id="1821823"/>
    <lineage>
        <taxon>Eukaryota</taxon>
        <taxon>Fungi</taxon>
        <taxon>Dikarya</taxon>
        <taxon>Basidiomycota</taxon>
        <taxon>Ustilaginomycotina</taxon>
        <taxon>Malasseziomycetes</taxon>
        <taxon>Malasseziales</taxon>
        <taxon>Malasseziaceae</taxon>
        <taxon>Malassezia</taxon>
    </lineage>
</organism>